<comment type="caution">
    <text evidence="10">The sequence shown here is derived from an EMBL/GenBank/DDBJ whole genome shotgun (WGS) entry which is preliminary data.</text>
</comment>
<dbReference type="PANTHER" id="PTHR43884:SF9">
    <property type="entry name" value="COMPLEX I ASSEMBLY FACTOR ACAD9, MITOCHONDRIAL"/>
    <property type="match status" value="1"/>
</dbReference>
<feature type="domain" description="Acyl-CoA oxidase/dehydrogenase middle" evidence="8">
    <location>
        <begin position="182"/>
        <end position="280"/>
    </location>
</feature>
<dbReference type="Gene3D" id="1.10.540.10">
    <property type="entry name" value="Acyl-CoA dehydrogenase/oxidase, N-terminal domain"/>
    <property type="match status" value="1"/>
</dbReference>
<dbReference type="GO" id="GO:0016491">
    <property type="term" value="F:oxidoreductase activity"/>
    <property type="evidence" value="ECO:0007669"/>
    <property type="project" value="UniProtKB-KW"/>
</dbReference>
<dbReference type="Gene3D" id="2.40.110.10">
    <property type="entry name" value="Butyryl-CoA Dehydrogenase, subunit A, domain 2"/>
    <property type="match status" value="1"/>
</dbReference>
<reference evidence="11" key="1">
    <citation type="journal article" date="2019" name="Int. J. Syst. Evol. Microbiol.">
        <title>The Global Catalogue of Microorganisms (GCM) 10K type strain sequencing project: providing services to taxonomists for standard genome sequencing and annotation.</title>
        <authorList>
            <consortium name="The Broad Institute Genomics Platform"/>
            <consortium name="The Broad Institute Genome Sequencing Center for Infectious Disease"/>
            <person name="Wu L."/>
            <person name="Ma J."/>
        </authorList>
    </citation>
    <scope>NUCLEOTIDE SEQUENCE [LARGE SCALE GENOMIC DNA]</scope>
    <source>
        <strain evidence="11">JCM 12165</strain>
    </source>
</reference>
<evidence type="ECO:0000256" key="5">
    <source>
        <dbReference type="RuleBase" id="RU362125"/>
    </source>
</evidence>
<dbReference type="PANTHER" id="PTHR43884">
    <property type="entry name" value="ACYL-COA DEHYDROGENASE"/>
    <property type="match status" value="1"/>
</dbReference>
<dbReference type="EC" id="1.-.-.-" evidence="10"/>
<evidence type="ECO:0000256" key="6">
    <source>
        <dbReference type="SAM" id="MobiDB-lite"/>
    </source>
</evidence>
<dbReference type="InterPro" id="IPR037069">
    <property type="entry name" value="AcylCoA_DH/ox_N_sf"/>
</dbReference>
<dbReference type="InterPro" id="IPR046373">
    <property type="entry name" value="Acyl-CoA_Oxase/DH_mid-dom_sf"/>
</dbReference>
<dbReference type="SUPFAM" id="SSF47203">
    <property type="entry name" value="Acyl-CoA dehydrogenase C-terminal domain-like"/>
    <property type="match status" value="1"/>
</dbReference>
<dbReference type="Pfam" id="PF00441">
    <property type="entry name" value="Acyl-CoA_dh_1"/>
    <property type="match status" value="1"/>
</dbReference>
<evidence type="ECO:0000259" key="8">
    <source>
        <dbReference type="Pfam" id="PF02770"/>
    </source>
</evidence>
<dbReference type="Pfam" id="PF02770">
    <property type="entry name" value="Acyl-CoA_dh_M"/>
    <property type="match status" value="1"/>
</dbReference>
<evidence type="ECO:0000259" key="9">
    <source>
        <dbReference type="Pfam" id="PF02771"/>
    </source>
</evidence>
<evidence type="ECO:0000256" key="3">
    <source>
        <dbReference type="ARBA" id="ARBA00022630"/>
    </source>
</evidence>
<dbReference type="InterPro" id="IPR013786">
    <property type="entry name" value="AcylCoA_DH/ox_N"/>
</dbReference>
<dbReference type="Pfam" id="PF02771">
    <property type="entry name" value="Acyl-CoA_dh_N"/>
    <property type="match status" value="1"/>
</dbReference>
<dbReference type="SUPFAM" id="SSF56645">
    <property type="entry name" value="Acyl-CoA dehydrogenase NM domain-like"/>
    <property type="match status" value="1"/>
</dbReference>
<feature type="region of interest" description="Disordered" evidence="6">
    <location>
        <begin position="1"/>
        <end position="35"/>
    </location>
</feature>
<dbReference type="InterPro" id="IPR006091">
    <property type="entry name" value="Acyl-CoA_Oxase/DH_mid-dom"/>
</dbReference>
<feature type="compositionally biased region" description="Basic and acidic residues" evidence="6">
    <location>
        <begin position="12"/>
        <end position="35"/>
    </location>
</feature>
<comment type="cofactor">
    <cofactor evidence="1 5">
        <name>FAD</name>
        <dbReference type="ChEBI" id="CHEBI:57692"/>
    </cofactor>
</comment>
<evidence type="ECO:0000313" key="11">
    <source>
        <dbReference type="Proteomes" id="UP001597145"/>
    </source>
</evidence>
<organism evidence="10 11">
    <name type="scientific">Pseudonocardia aurantiaca</name>
    <dbReference type="NCBI Taxonomy" id="75290"/>
    <lineage>
        <taxon>Bacteria</taxon>
        <taxon>Bacillati</taxon>
        <taxon>Actinomycetota</taxon>
        <taxon>Actinomycetes</taxon>
        <taxon>Pseudonocardiales</taxon>
        <taxon>Pseudonocardiaceae</taxon>
        <taxon>Pseudonocardia</taxon>
    </lineage>
</organism>
<dbReference type="Gene3D" id="1.20.140.10">
    <property type="entry name" value="Butyryl-CoA Dehydrogenase, subunit A, domain 3"/>
    <property type="match status" value="2"/>
</dbReference>
<keyword evidence="3 5" id="KW-0285">Flavoprotein</keyword>
<dbReference type="RefSeq" id="WP_379659698.1">
    <property type="nucleotide sequence ID" value="NZ_BAAAJG010000015.1"/>
</dbReference>
<keyword evidence="4 5" id="KW-0274">FAD</keyword>
<accession>A0ABW4FH93</accession>
<name>A0ABW4FH93_9PSEU</name>
<feature type="domain" description="Acyl-CoA dehydrogenase/oxidase N-terminal" evidence="9">
    <location>
        <begin position="73"/>
        <end position="177"/>
    </location>
</feature>
<sequence>MKGMAVAVSESNRSDRTGAQVSEREARQVAEEAREGTWRKPSFGKQLFLGRFRLDLIHPHPRGKAEAAGRGQDFLARLRAFCEDEVDPTVIERDAMVPDRVFAGLAELGALGMKIDPEYGGLGMSQVDYNRALMLAGSAHPAIATMLSAHQSIGVPQPVALFGTEDQKRRFLPRCARSDISAFLLTEPDVGSDPARLRTTATPTEDGSAYLLNGVKLWTTNGVIADLLVVMARVQRSDGHRGGISAFVVEADAAGITVEARNTFMGLRGIENGLTRFDQVRVPADNRIGAEGEGLKIALTTLNTGRLSLPAICAGSAKWCTMIAREWSRERVQWGRPIGEHDAVAGKVAFIAATAFAMEAVVELAGALADENRHDIRIEAALAKLYGSEMAWRVADDLVQIRGGRGFETAASLAARGERGVPAEQMLRDVRINRTFEGSTEIMHLLIAREAVDAHLAAAGQLVDPDTTLAQKLTAAARAGRFYARWLPGLVARPGQSRRAFAEFGPLARHLRFVERSSRRLARQTFAGMVRWQARLEHRQRFLGRLVDIGAELFAMSACCVRVQMLAGEDAERANGARELADAFCKQARVRVEELFGRLWTNTDDTDRTAARRLLDGRYIWIEDGILDPSIPGPWIAEPAPGPTAVPNLHRTVRPAR</sequence>
<dbReference type="Proteomes" id="UP001597145">
    <property type="component" value="Unassembled WGS sequence"/>
</dbReference>
<feature type="domain" description="Acyl-CoA dehydrogenase/oxidase C-terminal" evidence="7">
    <location>
        <begin position="292"/>
        <end position="450"/>
    </location>
</feature>
<proteinExistence type="inferred from homology"/>
<dbReference type="InterPro" id="IPR009075">
    <property type="entry name" value="AcylCo_DH/oxidase_C"/>
</dbReference>
<evidence type="ECO:0000256" key="1">
    <source>
        <dbReference type="ARBA" id="ARBA00001974"/>
    </source>
</evidence>
<keyword evidence="11" id="KW-1185">Reference proteome</keyword>
<keyword evidence="5 10" id="KW-0560">Oxidoreductase</keyword>
<evidence type="ECO:0000313" key="10">
    <source>
        <dbReference type="EMBL" id="MFD1529652.1"/>
    </source>
</evidence>
<comment type="similarity">
    <text evidence="2 5">Belongs to the acyl-CoA dehydrogenase family.</text>
</comment>
<evidence type="ECO:0000256" key="2">
    <source>
        <dbReference type="ARBA" id="ARBA00009347"/>
    </source>
</evidence>
<dbReference type="InterPro" id="IPR009100">
    <property type="entry name" value="AcylCoA_DH/oxidase_NM_dom_sf"/>
</dbReference>
<dbReference type="EMBL" id="JBHUCP010000005">
    <property type="protein sequence ID" value="MFD1529652.1"/>
    <property type="molecule type" value="Genomic_DNA"/>
</dbReference>
<evidence type="ECO:0000259" key="7">
    <source>
        <dbReference type="Pfam" id="PF00441"/>
    </source>
</evidence>
<gene>
    <name evidence="10" type="ORF">ACFSCY_09385</name>
</gene>
<protein>
    <submittedName>
        <fullName evidence="10">Acyl-CoA dehydrogenase family protein</fullName>
        <ecNumber evidence="10">1.-.-.-</ecNumber>
    </submittedName>
</protein>
<dbReference type="InterPro" id="IPR036250">
    <property type="entry name" value="AcylCo_DH-like_C"/>
</dbReference>
<evidence type="ECO:0000256" key="4">
    <source>
        <dbReference type="ARBA" id="ARBA00022827"/>
    </source>
</evidence>